<evidence type="ECO:0000256" key="9">
    <source>
        <dbReference type="ARBA" id="ARBA00022989"/>
    </source>
</evidence>
<dbReference type="KEGG" id="caj:CIG1485E_1091"/>
<comment type="similarity">
    <text evidence="3 16">Belongs to the CDP-alcohol phosphatidyltransferase class-I family.</text>
</comment>
<protein>
    <recommendedName>
        <fullName evidence="5 15">CDP-diacylglycerol--glycerol-3-phosphate 3-phosphatidyltransferase</fullName>
        <ecNumber evidence="4 15">2.7.8.5</ecNumber>
    </recommendedName>
</protein>
<gene>
    <name evidence="18" type="primary">pgsA</name>
    <name evidence="18" type="ORF">CIG1485E_1091</name>
</gene>
<evidence type="ECO:0000256" key="11">
    <source>
        <dbReference type="ARBA" id="ARBA00023136"/>
    </source>
</evidence>
<keyword evidence="12" id="KW-0594">Phospholipid biosynthesis</keyword>
<feature type="transmembrane region" description="Helical" evidence="17">
    <location>
        <begin position="39"/>
        <end position="60"/>
    </location>
</feature>
<dbReference type="InterPro" id="IPR043130">
    <property type="entry name" value="CDP-OH_PTrfase_TM_dom"/>
</dbReference>
<dbReference type="PANTHER" id="PTHR14269:SF62">
    <property type="entry name" value="CDP-DIACYLGLYCEROL--GLYCEROL-3-PHOSPHATE 3-PHOSPHATIDYLTRANSFERASE 1, CHLOROPLASTIC"/>
    <property type="match status" value="1"/>
</dbReference>
<evidence type="ECO:0000313" key="18">
    <source>
        <dbReference type="EMBL" id="AII14926.1"/>
    </source>
</evidence>
<evidence type="ECO:0000256" key="1">
    <source>
        <dbReference type="ARBA" id="ARBA00004141"/>
    </source>
</evidence>
<dbReference type="GO" id="GO:0016020">
    <property type="term" value="C:membrane"/>
    <property type="evidence" value="ECO:0007669"/>
    <property type="project" value="UniProtKB-SubCell"/>
</dbReference>
<dbReference type="EC" id="2.7.8.5" evidence="4 15"/>
<evidence type="ECO:0000313" key="19">
    <source>
        <dbReference type="Proteomes" id="UP000028486"/>
    </source>
</evidence>
<keyword evidence="7 16" id="KW-0808">Transferase</keyword>
<evidence type="ECO:0000256" key="14">
    <source>
        <dbReference type="ARBA" id="ARBA00048586"/>
    </source>
</evidence>
<evidence type="ECO:0000256" key="17">
    <source>
        <dbReference type="SAM" id="Phobius"/>
    </source>
</evidence>
<evidence type="ECO:0000256" key="3">
    <source>
        <dbReference type="ARBA" id="ARBA00010441"/>
    </source>
</evidence>
<evidence type="ECO:0000256" key="6">
    <source>
        <dbReference type="ARBA" id="ARBA00022516"/>
    </source>
</evidence>
<reference evidence="19" key="1">
    <citation type="journal article" date="2014" name="Genome Announc.">
        <title>Complete Genome Sequence of Campylobacter iguaniorum Strain 1485ET, Isolated from a Bearded Dragon (Pogona vitticeps).</title>
        <authorList>
            <person name="Gilbert M.J."/>
            <person name="Miller W.G."/>
            <person name="Yee E."/>
            <person name="Kik M."/>
            <person name="Wagenaar J.A."/>
            <person name="Duim B."/>
        </authorList>
    </citation>
    <scope>NUCLEOTIDE SEQUENCE [LARGE SCALE GENOMIC DNA]</scope>
    <source>
        <strain evidence="19">1485E</strain>
    </source>
</reference>
<proteinExistence type="inferred from homology"/>
<dbReference type="NCBIfam" id="TIGR00560">
    <property type="entry name" value="pgsA"/>
    <property type="match status" value="1"/>
</dbReference>
<feature type="transmembrane region" description="Helical" evidence="17">
    <location>
        <begin position="154"/>
        <end position="175"/>
    </location>
</feature>
<dbReference type="RefSeq" id="WP_038454512.1">
    <property type="nucleotide sequence ID" value="NZ_CP009043.1"/>
</dbReference>
<evidence type="ECO:0000256" key="8">
    <source>
        <dbReference type="ARBA" id="ARBA00022692"/>
    </source>
</evidence>
<feature type="transmembrane region" description="Helical" evidence="17">
    <location>
        <begin position="129"/>
        <end position="148"/>
    </location>
</feature>
<dbReference type="EMBL" id="CP009043">
    <property type="protein sequence ID" value="AII14926.1"/>
    <property type="molecule type" value="Genomic_DNA"/>
</dbReference>
<keyword evidence="6" id="KW-0444">Lipid biosynthesis</keyword>
<dbReference type="PIRSF" id="PIRSF000847">
    <property type="entry name" value="Phos_ph_gly_syn"/>
    <property type="match status" value="1"/>
</dbReference>
<evidence type="ECO:0000256" key="2">
    <source>
        <dbReference type="ARBA" id="ARBA00005042"/>
    </source>
</evidence>
<evidence type="ECO:0000256" key="7">
    <source>
        <dbReference type="ARBA" id="ARBA00022679"/>
    </source>
</evidence>
<dbReference type="PANTHER" id="PTHR14269">
    <property type="entry name" value="CDP-DIACYLGLYCEROL--GLYCEROL-3-PHOSPHATE 3-PHOSPHATIDYLTRANSFERASE-RELATED"/>
    <property type="match status" value="1"/>
</dbReference>
<dbReference type="InterPro" id="IPR004570">
    <property type="entry name" value="Phosphatidylglycerol_P_synth"/>
</dbReference>
<evidence type="ECO:0000256" key="13">
    <source>
        <dbReference type="ARBA" id="ARBA00023264"/>
    </source>
</evidence>
<comment type="catalytic activity">
    <reaction evidence="14">
        <text>a CDP-1,2-diacyl-sn-glycerol + sn-glycerol 3-phosphate = a 1,2-diacyl-sn-glycero-3-phospho-(1'-sn-glycero-3'-phosphate) + CMP + H(+)</text>
        <dbReference type="Rhea" id="RHEA:12593"/>
        <dbReference type="ChEBI" id="CHEBI:15378"/>
        <dbReference type="ChEBI" id="CHEBI:57597"/>
        <dbReference type="ChEBI" id="CHEBI:58332"/>
        <dbReference type="ChEBI" id="CHEBI:60110"/>
        <dbReference type="ChEBI" id="CHEBI:60377"/>
        <dbReference type="EC" id="2.7.8.5"/>
    </reaction>
</comment>
<dbReference type="HOGENOM" id="CLU_051314_2_2_7"/>
<keyword evidence="8 17" id="KW-0812">Transmembrane</keyword>
<dbReference type="STRING" id="1244531.CIG2463D_1183"/>
<dbReference type="AlphaFoldDB" id="A0A076FAD8"/>
<dbReference type="Gene3D" id="1.20.120.1760">
    <property type="match status" value="1"/>
</dbReference>
<dbReference type="OrthoDB" id="9796672at2"/>
<comment type="subcellular location">
    <subcellularLocation>
        <location evidence="1">Membrane</location>
        <topology evidence="1">Multi-pass membrane protein</topology>
    </subcellularLocation>
</comment>
<dbReference type="Proteomes" id="UP000028486">
    <property type="component" value="Chromosome"/>
</dbReference>
<keyword evidence="10" id="KW-0443">Lipid metabolism</keyword>
<comment type="pathway">
    <text evidence="2">Phospholipid metabolism; phosphatidylglycerol biosynthesis; phosphatidylglycerol from CDP-diacylglycerol: step 1/2.</text>
</comment>
<keyword evidence="11 17" id="KW-0472">Membrane</keyword>
<evidence type="ECO:0000256" key="5">
    <source>
        <dbReference type="ARBA" id="ARBA00014944"/>
    </source>
</evidence>
<keyword evidence="19" id="KW-1185">Reference proteome</keyword>
<dbReference type="Pfam" id="PF01066">
    <property type="entry name" value="CDP-OH_P_transf"/>
    <property type="match status" value="1"/>
</dbReference>
<sequence>MSLNLPNALAFIRILLAPLLFFLLLQIDGVSNLAYISWLNYFCALIFVIASITDFFDGYIARNWNQKTKLGAIIDPLADKMLTLAAFLGLMMIDRANPWAIYLILVREFFITGFRVVMASENIDVSAGIAGKVKTIFQMIAIGFLTMGWFGGDILLWIAVALTLYSGLEYILIYIKHIKKYNSSIY</sequence>
<name>A0A076FAD8_9BACT</name>
<evidence type="ECO:0000256" key="12">
    <source>
        <dbReference type="ARBA" id="ARBA00023209"/>
    </source>
</evidence>
<accession>A0A076FAD8</accession>
<evidence type="ECO:0000256" key="10">
    <source>
        <dbReference type="ARBA" id="ARBA00023098"/>
    </source>
</evidence>
<evidence type="ECO:0000256" key="15">
    <source>
        <dbReference type="NCBIfam" id="TIGR00560"/>
    </source>
</evidence>
<keyword evidence="13" id="KW-1208">Phospholipid metabolism</keyword>
<evidence type="ECO:0000256" key="16">
    <source>
        <dbReference type="RuleBase" id="RU003750"/>
    </source>
</evidence>
<dbReference type="PROSITE" id="PS00379">
    <property type="entry name" value="CDP_ALCOHOL_P_TRANSF"/>
    <property type="match status" value="1"/>
</dbReference>
<dbReference type="GO" id="GO:0008444">
    <property type="term" value="F:CDP-diacylglycerol-glycerol-3-phosphate 3-phosphatidyltransferase activity"/>
    <property type="evidence" value="ECO:0007669"/>
    <property type="project" value="UniProtKB-UniRule"/>
</dbReference>
<dbReference type="InterPro" id="IPR050324">
    <property type="entry name" value="CDP-alcohol_PTase-I"/>
</dbReference>
<dbReference type="InterPro" id="IPR000462">
    <property type="entry name" value="CDP-OH_P_trans"/>
</dbReference>
<organism evidence="18 19">
    <name type="scientific">Campylobacter iguaniorum</name>
    <dbReference type="NCBI Taxonomy" id="1244531"/>
    <lineage>
        <taxon>Bacteria</taxon>
        <taxon>Pseudomonadati</taxon>
        <taxon>Campylobacterota</taxon>
        <taxon>Epsilonproteobacteria</taxon>
        <taxon>Campylobacterales</taxon>
        <taxon>Campylobacteraceae</taxon>
        <taxon>Campylobacter</taxon>
    </lineage>
</organism>
<dbReference type="GO" id="GO:0046474">
    <property type="term" value="P:glycerophospholipid biosynthetic process"/>
    <property type="evidence" value="ECO:0007669"/>
    <property type="project" value="TreeGrafter"/>
</dbReference>
<dbReference type="PATRIC" id="fig|1244531.5.peg.1192"/>
<dbReference type="eggNOG" id="COG0558">
    <property type="taxonomic scope" value="Bacteria"/>
</dbReference>
<keyword evidence="9 17" id="KW-1133">Transmembrane helix</keyword>
<evidence type="ECO:0000256" key="4">
    <source>
        <dbReference type="ARBA" id="ARBA00013170"/>
    </source>
</evidence>
<dbReference type="InterPro" id="IPR048254">
    <property type="entry name" value="CDP_ALCOHOL_P_TRANSF_CS"/>
</dbReference>